<keyword evidence="2" id="KW-1185">Reference proteome</keyword>
<feature type="non-terminal residue" evidence="1">
    <location>
        <position position="1"/>
    </location>
</feature>
<proteinExistence type="predicted"/>
<reference evidence="1 2" key="1">
    <citation type="submission" date="2017-02" db="EMBL/GenBank/DDBJ databases">
        <authorList>
            <person name="Peterson S.W."/>
        </authorList>
    </citation>
    <scope>NUCLEOTIDE SEQUENCE [LARGE SCALE GENOMIC DNA]</scope>
    <source>
        <strain evidence="1 2">ATCC BAA-1030</strain>
    </source>
</reference>
<dbReference type="AlphaFoldDB" id="A0A1T4MRJ1"/>
<gene>
    <name evidence="1" type="ORF">SAMN02745116_01191</name>
</gene>
<protein>
    <submittedName>
        <fullName evidence="1">Uncharacterized protein</fullName>
    </submittedName>
</protein>
<name>A0A1T4MRJ1_9ENTE</name>
<sequence length="48" mass="5237">RLQPLTARQRKATRGVQELATANHVVYLLATQVASDIESSRPTPAPHS</sequence>
<accession>A0A1T4MRJ1</accession>
<evidence type="ECO:0000313" key="1">
    <source>
        <dbReference type="EMBL" id="SJZ69573.1"/>
    </source>
</evidence>
<evidence type="ECO:0000313" key="2">
    <source>
        <dbReference type="Proteomes" id="UP000190328"/>
    </source>
</evidence>
<dbReference type="Proteomes" id="UP000190328">
    <property type="component" value="Unassembled WGS sequence"/>
</dbReference>
<dbReference type="EMBL" id="FUXI01000011">
    <property type="protein sequence ID" value="SJZ69573.1"/>
    <property type="molecule type" value="Genomic_DNA"/>
</dbReference>
<organism evidence="1 2">
    <name type="scientific">Pilibacter termitis</name>
    <dbReference type="NCBI Taxonomy" id="263852"/>
    <lineage>
        <taxon>Bacteria</taxon>
        <taxon>Bacillati</taxon>
        <taxon>Bacillota</taxon>
        <taxon>Bacilli</taxon>
        <taxon>Lactobacillales</taxon>
        <taxon>Enterococcaceae</taxon>
        <taxon>Pilibacter</taxon>
    </lineage>
</organism>